<accession>A0A6N9TV10</accession>
<dbReference type="EC" id="4.2.1.33" evidence="3"/>
<name>A0A6N9TV10_DISTH</name>
<evidence type="ECO:0000313" key="3">
    <source>
        <dbReference type="EMBL" id="NDY43574.1"/>
    </source>
</evidence>
<evidence type="ECO:0000256" key="1">
    <source>
        <dbReference type="ARBA" id="ARBA00023239"/>
    </source>
</evidence>
<dbReference type="EMBL" id="JAAGRR010000215">
    <property type="protein sequence ID" value="NDY43574.1"/>
    <property type="molecule type" value="Genomic_DNA"/>
</dbReference>
<dbReference type="GO" id="GO:0003861">
    <property type="term" value="F:3-isopropylmalate dehydratase activity"/>
    <property type="evidence" value="ECO:0007669"/>
    <property type="project" value="UniProtKB-EC"/>
</dbReference>
<dbReference type="Proteomes" id="UP000469346">
    <property type="component" value="Unassembled WGS sequence"/>
</dbReference>
<evidence type="ECO:0000313" key="4">
    <source>
        <dbReference type="Proteomes" id="UP000469346"/>
    </source>
</evidence>
<dbReference type="InterPro" id="IPR000573">
    <property type="entry name" value="AconitaseA/IPMdHydase_ssu_swvl"/>
</dbReference>
<protein>
    <submittedName>
        <fullName evidence="3">3-isopropylmalate dehydratase small subunit</fullName>
        <ecNumber evidence="3">4.2.1.33</ecNumber>
    </submittedName>
</protein>
<feature type="domain" description="Aconitase A/isopropylmalate dehydratase small subunit swivel" evidence="2">
    <location>
        <begin position="55"/>
        <end position="101"/>
    </location>
</feature>
<dbReference type="Gene3D" id="3.20.19.10">
    <property type="entry name" value="Aconitase, domain 4"/>
    <property type="match status" value="1"/>
</dbReference>
<keyword evidence="1 3" id="KW-0456">Lyase</keyword>
<proteinExistence type="predicted"/>
<comment type="caution">
    <text evidence="3">The sequence shown here is derived from an EMBL/GenBank/DDBJ whole genome shotgun (WGS) entry which is preliminary data.</text>
</comment>
<dbReference type="PANTHER" id="PTHR43345">
    <property type="entry name" value="3-ISOPROPYLMALATE DEHYDRATASE SMALL SUBUNIT 2-RELATED-RELATED"/>
    <property type="match status" value="1"/>
</dbReference>
<dbReference type="SUPFAM" id="SSF52016">
    <property type="entry name" value="LeuD/IlvD-like"/>
    <property type="match status" value="1"/>
</dbReference>
<dbReference type="InterPro" id="IPR050075">
    <property type="entry name" value="LeuD"/>
</dbReference>
<dbReference type="RefSeq" id="WP_163299915.1">
    <property type="nucleotide sequence ID" value="NZ_JAAGRR010000215.1"/>
</dbReference>
<keyword evidence="4" id="KW-1185">Reference proteome</keyword>
<gene>
    <name evidence="3" type="primary">leuD</name>
    <name evidence="3" type="ORF">G3N55_12090</name>
</gene>
<dbReference type="PANTHER" id="PTHR43345:SF2">
    <property type="entry name" value="3-ISOPROPYLMALATE DEHYDRATASE SMALL SUBUNIT 1"/>
    <property type="match status" value="1"/>
</dbReference>
<dbReference type="Pfam" id="PF00694">
    <property type="entry name" value="Aconitase_C"/>
    <property type="match status" value="1"/>
</dbReference>
<reference evidence="3 4" key="1">
    <citation type="submission" date="2020-02" db="EMBL/GenBank/DDBJ databases">
        <title>Comparative genomics of sulfur disproportionating microorganisms.</title>
        <authorList>
            <person name="Ward L.M."/>
            <person name="Bertran E."/>
            <person name="Johnston D.T."/>
        </authorList>
    </citation>
    <scope>NUCLEOTIDE SEQUENCE [LARGE SCALE GENOMIC DNA]</scope>
    <source>
        <strain evidence="3 4">DSM 100025</strain>
    </source>
</reference>
<sequence>MSGPVTVPVFVLGDDVSTDLLHPPDYFSLDPARIREGFLRGVSEEWSRRVPPGAVIVAGRNLGCGSSREVTAQVFRERGVRLVLARSFARIFHRNLVNLGIPHRSVEGAVPWPPGTELEAVLDLEGRRLFATGGPALRFAPPSPFADRVAAAGGLLGLLEPGEKRGAPPA</sequence>
<dbReference type="AlphaFoldDB" id="A0A6N9TV10"/>
<evidence type="ECO:0000259" key="2">
    <source>
        <dbReference type="Pfam" id="PF00694"/>
    </source>
</evidence>
<dbReference type="InterPro" id="IPR015928">
    <property type="entry name" value="Aconitase/3IPM_dehydase_swvl"/>
</dbReference>
<organism evidence="3 4">
    <name type="scientific">Dissulfurirhabdus thermomarina</name>
    <dbReference type="NCBI Taxonomy" id="1765737"/>
    <lineage>
        <taxon>Bacteria</taxon>
        <taxon>Deltaproteobacteria</taxon>
        <taxon>Dissulfurirhabdaceae</taxon>
        <taxon>Dissulfurirhabdus</taxon>
    </lineage>
</organism>